<reference evidence="11" key="1">
    <citation type="submission" date="2009-04" db="EMBL/GenBank/DDBJ databases">
        <authorList>
            <person name="Weinstock G."/>
            <person name="Sodergren E."/>
            <person name="Clifton S."/>
            <person name="Fulton L."/>
            <person name="Fulton B."/>
            <person name="Courtney L."/>
            <person name="Fronick C."/>
            <person name="Harrison M."/>
            <person name="Strong C."/>
            <person name="Farmer C."/>
            <person name="Delahaunty K."/>
            <person name="Markovic C."/>
            <person name="Hall O."/>
            <person name="Minx P."/>
            <person name="Tomlinson C."/>
            <person name="Mitreva M."/>
            <person name="Nelson J."/>
            <person name="Hou S."/>
            <person name="Wollam A."/>
            <person name="Pepin K.H."/>
            <person name="Johnson M."/>
            <person name="Bhonagiri V."/>
            <person name="Nash W.E."/>
            <person name="Warren W."/>
            <person name="Chinwalla A."/>
            <person name="Mardis E.R."/>
            <person name="Wilson R.K."/>
        </authorList>
    </citation>
    <scope>NUCLEOTIDE SEQUENCE [LARGE SCALE GENOMIC DNA]</scope>
    <source>
        <strain evidence="11">ATCC 51147</strain>
    </source>
</reference>
<evidence type="ECO:0000313" key="12">
    <source>
        <dbReference type="Proteomes" id="UP000003009"/>
    </source>
</evidence>
<dbReference type="Proteomes" id="UP000003009">
    <property type="component" value="Unassembled WGS sequence"/>
</dbReference>
<feature type="transmembrane region" description="Helical" evidence="10">
    <location>
        <begin position="343"/>
        <end position="376"/>
    </location>
</feature>
<dbReference type="SUPFAM" id="SSF81340">
    <property type="entry name" value="Clc chloride channel"/>
    <property type="match status" value="1"/>
</dbReference>
<evidence type="ECO:0000256" key="6">
    <source>
        <dbReference type="ARBA" id="ARBA00023136"/>
    </source>
</evidence>
<dbReference type="GO" id="GO:0005254">
    <property type="term" value="F:chloride channel activity"/>
    <property type="evidence" value="ECO:0007669"/>
    <property type="project" value="UniProtKB-KW"/>
</dbReference>
<keyword evidence="6 10" id="KW-0472">Membrane</keyword>
<feature type="transmembrane region" description="Helical" evidence="10">
    <location>
        <begin position="194"/>
        <end position="213"/>
    </location>
</feature>
<dbReference type="InterPro" id="IPR014743">
    <property type="entry name" value="Cl-channel_core"/>
</dbReference>
<dbReference type="InterPro" id="IPR050368">
    <property type="entry name" value="ClC-type_chloride_channel"/>
</dbReference>
<feature type="transmembrane region" description="Helical" evidence="10">
    <location>
        <begin position="396"/>
        <end position="416"/>
    </location>
</feature>
<dbReference type="EMBL" id="ACJW02000001">
    <property type="protein sequence ID" value="EEP69594.1"/>
    <property type="molecule type" value="Genomic_DNA"/>
</dbReference>
<keyword evidence="9" id="KW-0407">Ion channel</keyword>
<keyword evidence="4 10" id="KW-1133">Transmembrane helix</keyword>
<evidence type="ECO:0000256" key="1">
    <source>
        <dbReference type="ARBA" id="ARBA00004141"/>
    </source>
</evidence>
<feature type="transmembrane region" description="Helical" evidence="10">
    <location>
        <begin position="305"/>
        <end position="331"/>
    </location>
</feature>
<name>C4GEI4_9NEIS</name>
<dbReference type="PRINTS" id="PR00762">
    <property type="entry name" value="CLCHANNEL"/>
</dbReference>
<feature type="transmembrane region" description="Helical" evidence="10">
    <location>
        <begin position="157"/>
        <end position="182"/>
    </location>
</feature>
<evidence type="ECO:0000256" key="7">
    <source>
        <dbReference type="ARBA" id="ARBA00023173"/>
    </source>
</evidence>
<feature type="transmembrane region" description="Helical" evidence="10">
    <location>
        <begin position="12"/>
        <end position="34"/>
    </location>
</feature>
<evidence type="ECO:0000313" key="11">
    <source>
        <dbReference type="EMBL" id="EEP69594.1"/>
    </source>
</evidence>
<sequence>MAMDSRDFSLRLGVALLLTGLLAGLVGIGFTHLLHAVQQLVFHGGWAQGGHASFRELVQQASAGWRFAALLACGAVVGVCWTLLQRYGAPLMEVKTAVKQPEKDMPVKTTACHAILQIITVGMGSPLGREVAPREMSVALATPLSGCLKLSPAQKSVVLACASGAGLAAVYNVPLAATVFVLETLLAAWSVPMVLAALLACGVAVLVVRVGLGDTVQYAHLPNLENVAFDASFLAWAAVCGVLIALGVNAFAWSNGKLPKLNKASWKMLPIALLSFAAIGAMGMWQPEILGNGKAGNQLSFADALTWQTALALLATKWAAVLLATVAGAYGGRITPSMMLGGMIAFASAVAWNAALPPVSAGAAAFVGATVFLGLAQNMRLTAIVFMLELSRLSTAFWLPVCVCMGVAMAVQMGWARRKAG</sequence>
<dbReference type="Gene3D" id="1.10.3080.10">
    <property type="entry name" value="Clc chloride channel"/>
    <property type="match status" value="1"/>
</dbReference>
<dbReference type="AlphaFoldDB" id="C4GEI4"/>
<evidence type="ECO:0000256" key="3">
    <source>
        <dbReference type="ARBA" id="ARBA00022692"/>
    </source>
</evidence>
<evidence type="ECO:0000256" key="5">
    <source>
        <dbReference type="ARBA" id="ARBA00023065"/>
    </source>
</evidence>
<keyword evidence="2" id="KW-0813">Transport</keyword>
<dbReference type="HOGENOM" id="CLU_015263_0_0_4"/>
<dbReference type="InterPro" id="IPR001807">
    <property type="entry name" value="ClC"/>
</dbReference>
<feature type="transmembrane region" description="Helical" evidence="10">
    <location>
        <begin position="233"/>
        <end position="254"/>
    </location>
</feature>
<dbReference type="PANTHER" id="PTHR43427:SF6">
    <property type="entry name" value="CHLORIDE CHANNEL PROTEIN CLC-E"/>
    <property type="match status" value="1"/>
</dbReference>
<evidence type="ECO:0000256" key="10">
    <source>
        <dbReference type="SAM" id="Phobius"/>
    </source>
</evidence>
<evidence type="ECO:0000256" key="4">
    <source>
        <dbReference type="ARBA" id="ARBA00022989"/>
    </source>
</evidence>
<proteinExistence type="predicted"/>
<protein>
    <submittedName>
        <fullName evidence="11">Chloride transporter, ClC family</fullName>
    </submittedName>
</protein>
<keyword evidence="8" id="KW-0868">Chloride</keyword>
<dbReference type="STRING" id="629741.GCWU000324_00071"/>
<dbReference type="Pfam" id="PF00654">
    <property type="entry name" value="Voltage_CLC"/>
    <property type="match status" value="1"/>
</dbReference>
<comment type="caution">
    <text evidence="11">The sequence shown here is derived from an EMBL/GenBank/DDBJ whole genome shotgun (WGS) entry which is preliminary data.</text>
</comment>
<keyword evidence="3 10" id="KW-0812">Transmembrane</keyword>
<keyword evidence="5" id="KW-0406">Ion transport</keyword>
<evidence type="ECO:0000256" key="8">
    <source>
        <dbReference type="ARBA" id="ARBA00023214"/>
    </source>
</evidence>
<evidence type="ECO:0000256" key="2">
    <source>
        <dbReference type="ARBA" id="ARBA00022448"/>
    </source>
</evidence>
<evidence type="ECO:0000256" key="9">
    <source>
        <dbReference type="ARBA" id="ARBA00023303"/>
    </source>
</evidence>
<feature type="transmembrane region" description="Helical" evidence="10">
    <location>
        <begin position="266"/>
        <end position="285"/>
    </location>
</feature>
<accession>C4GEI4</accession>
<keyword evidence="12" id="KW-1185">Reference proteome</keyword>
<comment type="subcellular location">
    <subcellularLocation>
        <location evidence="1">Membrane</location>
        <topology evidence="1">Multi-pass membrane protein</topology>
    </subcellularLocation>
</comment>
<dbReference type="GO" id="GO:0034707">
    <property type="term" value="C:chloride channel complex"/>
    <property type="evidence" value="ECO:0007669"/>
    <property type="project" value="UniProtKB-KW"/>
</dbReference>
<gene>
    <name evidence="11" type="ORF">GCWU000324_00071</name>
</gene>
<feature type="transmembrane region" description="Helical" evidence="10">
    <location>
        <begin position="63"/>
        <end position="84"/>
    </location>
</feature>
<dbReference type="PANTHER" id="PTHR43427">
    <property type="entry name" value="CHLORIDE CHANNEL PROTEIN CLC-E"/>
    <property type="match status" value="1"/>
</dbReference>
<keyword evidence="7" id="KW-0869">Chloride channel</keyword>
<organism evidence="11 12">
    <name type="scientific">Kingella oralis ATCC 51147</name>
    <dbReference type="NCBI Taxonomy" id="629741"/>
    <lineage>
        <taxon>Bacteria</taxon>
        <taxon>Pseudomonadati</taxon>
        <taxon>Pseudomonadota</taxon>
        <taxon>Betaproteobacteria</taxon>
        <taxon>Neisseriales</taxon>
        <taxon>Neisseriaceae</taxon>
        <taxon>Kingella</taxon>
    </lineage>
</organism>